<keyword evidence="2" id="KW-0808">Transferase</keyword>
<evidence type="ECO:0000313" key="3">
    <source>
        <dbReference type="Proteomes" id="UP000637359"/>
    </source>
</evidence>
<dbReference type="GO" id="GO:0004523">
    <property type="term" value="F:RNA-DNA hybrid ribonuclease activity"/>
    <property type="evidence" value="ECO:0007669"/>
    <property type="project" value="InterPro"/>
</dbReference>
<dbReference type="Pfam" id="PF13456">
    <property type="entry name" value="RVT_3"/>
    <property type="match status" value="1"/>
</dbReference>
<dbReference type="InterPro" id="IPR002156">
    <property type="entry name" value="RNaseH_domain"/>
</dbReference>
<sequence length="218" mass="25257">MKIKMEMIYKAPTGTETCFYSDEMNPEKALLLAKDLEKTGRVKELIFYDNYDTTWMYKELKKYVESVDSEPHNVVVFFDGGFDLETKRSGLGCVIYYEQDGKQYRIRKNALVEELNTNGEAEYASLYFAIGELELLGVHHLPVTFTGDSQGVMNQLKDEWPCYEEELLRWIERIEKKLEQLGITPDYKLVPRKKNREADHLATQAINGIEIASNSELT</sequence>
<evidence type="ECO:0000313" key="2">
    <source>
        <dbReference type="EMBL" id="MBC5637290.1"/>
    </source>
</evidence>
<keyword evidence="3" id="KW-1185">Reference proteome</keyword>
<evidence type="ECO:0000259" key="1">
    <source>
        <dbReference type="PROSITE" id="PS50879"/>
    </source>
</evidence>
<comment type="caution">
    <text evidence="2">The sequence shown here is derived from an EMBL/GenBank/DDBJ whole genome shotgun (WGS) entry which is preliminary data.</text>
</comment>
<gene>
    <name evidence="2" type="ORF">H8S33_10790</name>
</gene>
<dbReference type="EMBL" id="JACOOL010000007">
    <property type="protein sequence ID" value="MBC5637290.1"/>
    <property type="molecule type" value="Genomic_DNA"/>
</dbReference>
<protein>
    <submittedName>
        <fullName evidence="2">Reverse transcriptase-like protein</fullName>
    </submittedName>
</protein>
<dbReference type="NCBIfam" id="NF005822">
    <property type="entry name" value="PRK07708.1"/>
    <property type="match status" value="1"/>
</dbReference>
<dbReference type="SUPFAM" id="SSF53098">
    <property type="entry name" value="Ribonuclease H-like"/>
    <property type="match status" value="1"/>
</dbReference>
<name>A0A923L6A2_9BACI</name>
<dbReference type="GO" id="GO:0003676">
    <property type="term" value="F:nucleic acid binding"/>
    <property type="evidence" value="ECO:0007669"/>
    <property type="project" value="InterPro"/>
</dbReference>
<keyword evidence="2" id="KW-0548">Nucleotidyltransferase</keyword>
<organism evidence="2 3">
    <name type="scientific">Ornithinibacillus hominis</name>
    <dbReference type="NCBI Taxonomy" id="2763055"/>
    <lineage>
        <taxon>Bacteria</taxon>
        <taxon>Bacillati</taxon>
        <taxon>Bacillota</taxon>
        <taxon>Bacilli</taxon>
        <taxon>Bacillales</taxon>
        <taxon>Bacillaceae</taxon>
        <taxon>Ornithinibacillus</taxon>
    </lineage>
</organism>
<dbReference type="GO" id="GO:0003964">
    <property type="term" value="F:RNA-directed DNA polymerase activity"/>
    <property type="evidence" value="ECO:0007669"/>
    <property type="project" value="UniProtKB-KW"/>
</dbReference>
<proteinExistence type="predicted"/>
<dbReference type="InterPro" id="IPR036397">
    <property type="entry name" value="RNaseH_sf"/>
</dbReference>
<dbReference type="RefSeq" id="WP_186870003.1">
    <property type="nucleotide sequence ID" value="NZ_JACOOL010000007.1"/>
</dbReference>
<reference evidence="2" key="1">
    <citation type="submission" date="2020-08" db="EMBL/GenBank/DDBJ databases">
        <title>Genome public.</title>
        <authorList>
            <person name="Liu C."/>
            <person name="Sun Q."/>
        </authorList>
    </citation>
    <scope>NUCLEOTIDE SEQUENCE</scope>
    <source>
        <strain evidence="2">BX22</strain>
    </source>
</reference>
<dbReference type="PROSITE" id="PS50879">
    <property type="entry name" value="RNASE_H_1"/>
    <property type="match status" value="1"/>
</dbReference>
<dbReference type="CDD" id="cd09279">
    <property type="entry name" value="RNase_HI_like"/>
    <property type="match status" value="1"/>
</dbReference>
<feature type="domain" description="RNase H type-1" evidence="1">
    <location>
        <begin position="70"/>
        <end position="207"/>
    </location>
</feature>
<dbReference type="AlphaFoldDB" id="A0A923L6A2"/>
<dbReference type="Gene3D" id="3.30.420.10">
    <property type="entry name" value="Ribonuclease H-like superfamily/Ribonuclease H"/>
    <property type="match status" value="1"/>
</dbReference>
<dbReference type="InterPro" id="IPR012337">
    <property type="entry name" value="RNaseH-like_sf"/>
</dbReference>
<keyword evidence="2" id="KW-0695">RNA-directed DNA polymerase</keyword>
<dbReference type="Proteomes" id="UP000637359">
    <property type="component" value="Unassembled WGS sequence"/>
</dbReference>
<accession>A0A923L6A2</accession>